<keyword evidence="7" id="KW-1185">Reference proteome</keyword>
<dbReference type="Gene3D" id="3.40.190.290">
    <property type="match status" value="1"/>
</dbReference>
<comment type="caution">
    <text evidence="6">The sequence shown here is derived from an EMBL/GenBank/DDBJ whole genome shotgun (WGS) entry which is preliminary data.</text>
</comment>
<dbReference type="PROSITE" id="PS50931">
    <property type="entry name" value="HTH_LYSR"/>
    <property type="match status" value="1"/>
</dbReference>
<dbReference type="Pfam" id="PF00126">
    <property type="entry name" value="HTH_1"/>
    <property type="match status" value="1"/>
</dbReference>
<proteinExistence type="inferred from homology"/>
<evidence type="ECO:0000256" key="2">
    <source>
        <dbReference type="ARBA" id="ARBA00023015"/>
    </source>
</evidence>
<dbReference type="AlphaFoldDB" id="A0A845BCJ8"/>
<dbReference type="InterPro" id="IPR037424">
    <property type="entry name" value="NocR_PBP2"/>
</dbReference>
<evidence type="ECO:0000259" key="5">
    <source>
        <dbReference type="PROSITE" id="PS50931"/>
    </source>
</evidence>
<dbReference type="CDD" id="cd08415">
    <property type="entry name" value="PBP2_LysR_opines_like"/>
    <property type="match status" value="1"/>
</dbReference>
<dbReference type="Pfam" id="PF03466">
    <property type="entry name" value="LysR_substrate"/>
    <property type="match status" value="1"/>
</dbReference>
<dbReference type="RefSeq" id="WP_160936179.1">
    <property type="nucleotide sequence ID" value="NZ_SNVJ01000004.1"/>
</dbReference>
<dbReference type="PANTHER" id="PTHR30427">
    <property type="entry name" value="TRANSCRIPTIONAL ACTIVATOR PROTEIN LYSR"/>
    <property type="match status" value="1"/>
</dbReference>
<comment type="similarity">
    <text evidence="1">Belongs to the LysR transcriptional regulatory family.</text>
</comment>
<dbReference type="OrthoDB" id="9806538at2"/>
<reference evidence="6 7" key="1">
    <citation type="submission" date="2019-03" db="EMBL/GenBank/DDBJ databases">
        <title>Roseomonas sp. a novel Roseomonas species isolated from Sea whip Gorgonian.</title>
        <authorList>
            <person name="Li F."/>
            <person name="Pan X."/>
            <person name="Huang S."/>
            <person name="Li Z."/>
            <person name="Meng B."/>
        </authorList>
    </citation>
    <scope>NUCLEOTIDE SEQUENCE [LARGE SCALE GENOMIC DNA]</scope>
    <source>
        <strain evidence="6 7">M0104</strain>
    </source>
</reference>
<accession>A0A845BCJ8</accession>
<dbReference type="GO" id="GO:0043565">
    <property type="term" value="F:sequence-specific DNA binding"/>
    <property type="evidence" value="ECO:0007669"/>
    <property type="project" value="TreeGrafter"/>
</dbReference>
<dbReference type="Proteomes" id="UP000460715">
    <property type="component" value="Unassembled WGS sequence"/>
</dbReference>
<keyword evidence="2" id="KW-0805">Transcription regulation</keyword>
<dbReference type="Gene3D" id="1.10.10.10">
    <property type="entry name" value="Winged helix-like DNA-binding domain superfamily/Winged helix DNA-binding domain"/>
    <property type="match status" value="1"/>
</dbReference>
<dbReference type="InterPro" id="IPR005119">
    <property type="entry name" value="LysR_subst-bd"/>
</dbReference>
<evidence type="ECO:0000313" key="7">
    <source>
        <dbReference type="Proteomes" id="UP000460715"/>
    </source>
</evidence>
<dbReference type="GO" id="GO:0003700">
    <property type="term" value="F:DNA-binding transcription factor activity"/>
    <property type="evidence" value="ECO:0007669"/>
    <property type="project" value="InterPro"/>
</dbReference>
<evidence type="ECO:0000256" key="4">
    <source>
        <dbReference type="ARBA" id="ARBA00023163"/>
    </source>
</evidence>
<organism evidence="6 7">
    <name type="scientific">Teichococcus coralli</name>
    <dbReference type="NCBI Taxonomy" id="2545983"/>
    <lineage>
        <taxon>Bacteria</taxon>
        <taxon>Pseudomonadati</taxon>
        <taxon>Pseudomonadota</taxon>
        <taxon>Alphaproteobacteria</taxon>
        <taxon>Acetobacterales</taxon>
        <taxon>Roseomonadaceae</taxon>
        <taxon>Roseomonas</taxon>
    </lineage>
</organism>
<feature type="domain" description="HTH lysR-type" evidence="5">
    <location>
        <begin position="3"/>
        <end position="60"/>
    </location>
</feature>
<dbReference type="SUPFAM" id="SSF53850">
    <property type="entry name" value="Periplasmic binding protein-like II"/>
    <property type="match status" value="1"/>
</dbReference>
<keyword evidence="3" id="KW-0238">DNA-binding</keyword>
<gene>
    <name evidence="6" type="ORF">E0493_06830</name>
</gene>
<sequence>MAFSFRQLEVVRAVSRHGSVTMAAMALGISQPAVSMMLRECSAQAGFPLFRRQQGRLQPTAETGALLTDLERVFEGVERINRLIEEMRDISVGSVRVAVTPALTEGLLPRAVARLLHSRPGIQVAIDSLDILGVTEMVTQERVDFGLVLAPIGHADARLLPLYGGTLVAVVAPDHPLAGRPHVTPADLAPHPLISFSRVHPLGELIEGCFQAAGVKRRIAIEVNQSSVACAMVRAGAGVAVIDPFLLSEPRGHGVACLPLRPGVPVNALALVPRQRRLSRPAQLLLASLRRLAAGRRDAPGSMGDGRG</sequence>
<dbReference type="InterPro" id="IPR036388">
    <property type="entry name" value="WH-like_DNA-bd_sf"/>
</dbReference>
<dbReference type="SUPFAM" id="SSF46785">
    <property type="entry name" value="Winged helix' DNA-binding domain"/>
    <property type="match status" value="1"/>
</dbReference>
<protein>
    <submittedName>
        <fullName evidence="6">LysR family transcriptional regulator</fullName>
    </submittedName>
</protein>
<dbReference type="PANTHER" id="PTHR30427:SF1">
    <property type="entry name" value="TRANSCRIPTIONAL ACTIVATOR PROTEIN LYSR"/>
    <property type="match status" value="1"/>
</dbReference>
<dbReference type="GO" id="GO:0010628">
    <property type="term" value="P:positive regulation of gene expression"/>
    <property type="evidence" value="ECO:0007669"/>
    <property type="project" value="TreeGrafter"/>
</dbReference>
<name>A0A845BCJ8_9PROT</name>
<dbReference type="EMBL" id="SNVJ01000004">
    <property type="protein sequence ID" value="MXP63067.1"/>
    <property type="molecule type" value="Genomic_DNA"/>
</dbReference>
<evidence type="ECO:0000313" key="6">
    <source>
        <dbReference type="EMBL" id="MXP63067.1"/>
    </source>
</evidence>
<evidence type="ECO:0000256" key="1">
    <source>
        <dbReference type="ARBA" id="ARBA00009437"/>
    </source>
</evidence>
<dbReference type="InterPro" id="IPR000847">
    <property type="entry name" value="LysR_HTH_N"/>
</dbReference>
<evidence type="ECO:0000256" key="3">
    <source>
        <dbReference type="ARBA" id="ARBA00023125"/>
    </source>
</evidence>
<dbReference type="InterPro" id="IPR036390">
    <property type="entry name" value="WH_DNA-bd_sf"/>
</dbReference>
<keyword evidence="4" id="KW-0804">Transcription</keyword>